<evidence type="ECO:0000313" key="4">
    <source>
        <dbReference type="Proteomes" id="UP000076580"/>
    </source>
</evidence>
<feature type="signal peptide" evidence="2">
    <location>
        <begin position="1"/>
        <end position="16"/>
    </location>
</feature>
<comment type="caution">
    <text evidence="3">The sequence shown here is derived from an EMBL/GenBank/DDBJ whole genome shotgun (WGS) entry which is preliminary data.</text>
</comment>
<dbReference type="InParanoid" id="A0A151GV45"/>
<protein>
    <submittedName>
        <fullName evidence="3">Uncharacterized protein</fullName>
    </submittedName>
</protein>
<name>A0A151GV45_DRECN</name>
<proteinExistence type="predicted"/>
<organism evidence="3 4">
    <name type="scientific">Drechmeria coniospora</name>
    <name type="common">Nematophagous fungus</name>
    <name type="synonym">Meria coniospora</name>
    <dbReference type="NCBI Taxonomy" id="98403"/>
    <lineage>
        <taxon>Eukaryota</taxon>
        <taxon>Fungi</taxon>
        <taxon>Dikarya</taxon>
        <taxon>Ascomycota</taxon>
        <taxon>Pezizomycotina</taxon>
        <taxon>Sordariomycetes</taxon>
        <taxon>Hypocreomycetidae</taxon>
        <taxon>Hypocreales</taxon>
        <taxon>Ophiocordycipitaceae</taxon>
        <taxon>Drechmeria</taxon>
    </lineage>
</organism>
<dbReference type="EMBL" id="LAYC01000001">
    <property type="protein sequence ID" value="KYK60987.1"/>
    <property type="molecule type" value="Genomic_DNA"/>
</dbReference>
<dbReference type="AlphaFoldDB" id="A0A151GV45"/>
<evidence type="ECO:0000313" key="3">
    <source>
        <dbReference type="EMBL" id="KYK60987.1"/>
    </source>
</evidence>
<evidence type="ECO:0000256" key="1">
    <source>
        <dbReference type="SAM" id="MobiDB-lite"/>
    </source>
</evidence>
<dbReference type="GeneID" id="63714770"/>
<reference evidence="3 4" key="1">
    <citation type="journal article" date="2016" name="Sci. Rep.">
        <title>Insights into Adaptations to a Near-Obligate Nematode Endoparasitic Lifestyle from the Finished Genome of Drechmeria coniospora.</title>
        <authorList>
            <person name="Zhang L."/>
            <person name="Zhou Z."/>
            <person name="Guo Q."/>
            <person name="Fokkens L."/>
            <person name="Miskei M."/>
            <person name="Pocsi I."/>
            <person name="Zhang W."/>
            <person name="Chen M."/>
            <person name="Wang L."/>
            <person name="Sun Y."/>
            <person name="Donzelli B.G."/>
            <person name="Gibson D.M."/>
            <person name="Nelson D.R."/>
            <person name="Luo J.G."/>
            <person name="Rep M."/>
            <person name="Liu H."/>
            <person name="Yang S."/>
            <person name="Wang J."/>
            <person name="Krasnoff S.B."/>
            <person name="Xu Y."/>
            <person name="Molnar I."/>
            <person name="Lin M."/>
        </authorList>
    </citation>
    <scope>NUCLEOTIDE SEQUENCE [LARGE SCALE GENOMIC DNA]</scope>
    <source>
        <strain evidence="3 4">ARSEF 6962</strain>
    </source>
</reference>
<evidence type="ECO:0000256" key="2">
    <source>
        <dbReference type="SAM" id="SignalP"/>
    </source>
</evidence>
<feature type="chain" id="PRO_5007580958" evidence="2">
    <location>
        <begin position="17"/>
        <end position="219"/>
    </location>
</feature>
<keyword evidence="4" id="KW-1185">Reference proteome</keyword>
<gene>
    <name evidence="3" type="ORF">DCS_02127</name>
</gene>
<feature type="compositionally biased region" description="Basic and acidic residues" evidence="1">
    <location>
        <begin position="179"/>
        <end position="191"/>
    </location>
</feature>
<sequence length="219" mass="24498">MAPILIALLLVGSAVAHMGYSLSYIDENVKKCMDDSKAQKWWTIDHFEFSASVDSYNAPDASARFKSSRTAGFVNFTLTHPSVPQKAYCTENISENLPSYSRNTFDDFTRGRTIHSCSIPAGGGSMASFSINAASGELHITHRWNCPDKSNWFDKSFEATGTAKLRCSSSRTKIRQQRKQGEADDSSRSIRCEPTTLQVPIRQLEHRNGPWKKGTIYFL</sequence>
<accession>A0A151GV45</accession>
<keyword evidence="2" id="KW-0732">Signal</keyword>
<dbReference type="RefSeq" id="XP_040660339.1">
    <property type="nucleotide sequence ID" value="XM_040799456.1"/>
</dbReference>
<dbReference type="Proteomes" id="UP000076580">
    <property type="component" value="Chromosome 01"/>
</dbReference>
<feature type="region of interest" description="Disordered" evidence="1">
    <location>
        <begin position="168"/>
        <end position="191"/>
    </location>
</feature>